<dbReference type="Proteomes" id="UP000193588">
    <property type="component" value="Unassembled WGS sequence"/>
</dbReference>
<dbReference type="SMART" id="SM00530">
    <property type="entry name" value="HTH_XRE"/>
    <property type="match status" value="1"/>
</dbReference>
<dbReference type="Gene3D" id="1.10.260.40">
    <property type="entry name" value="lambda repressor-like DNA-binding domains"/>
    <property type="match status" value="1"/>
</dbReference>
<comment type="caution">
    <text evidence="1">The sequence shown here is derived from an EMBL/GenBank/DDBJ whole genome shotgun (WGS) entry which is preliminary data.</text>
</comment>
<sequence length="88" mass="10147">MKKRNLDLLSADLKKYRLSHRYSFQDLANITGLAKDTLYSLEMNRRGVISVETLEALADLLQMDYGDFFIKYVALVDVPDEEGTKKDQ</sequence>
<evidence type="ECO:0000313" key="2">
    <source>
        <dbReference type="Proteomes" id="UP000193588"/>
    </source>
</evidence>
<gene>
    <name evidence="1" type="ORF">B9D04_03910</name>
</gene>
<dbReference type="Pfam" id="PF13443">
    <property type="entry name" value="HTH_26"/>
    <property type="match status" value="1"/>
</dbReference>
<dbReference type="AlphaFoldDB" id="A0A1X4JLM8"/>
<dbReference type="InterPro" id="IPR001387">
    <property type="entry name" value="Cro/C1-type_HTH"/>
</dbReference>
<evidence type="ECO:0000313" key="1">
    <source>
        <dbReference type="EMBL" id="OSP89676.1"/>
    </source>
</evidence>
<dbReference type="InterPro" id="IPR010982">
    <property type="entry name" value="Lambda_DNA-bd_dom_sf"/>
</dbReference>
<proteinExistence type="predicted"/>
<protein>
    <submittedName>
        <fullName evidence="1">Uncharacterized protein</fullName>
    </submittedName>
</protein>
<dbReference type="PROSITE" id="PS50943">
    <property type="entry name" value="HTH_CROC1"/>
    <property type="match status" value="1"/>
</dbReference>
<dbReference type="CDD" id="cd00093">
    <property type="entry name" value="HTH_XRE"/>
    <property type="match status" value="1"/>
</dbReference>
<organism evidence="1 2">
    <name type="scientific">Weissella cibaria</name>
    <dbReference type="NCBI Taxonomy" id="137591"/>
    <lineage>
        <taxon>Bacteria</taxon>
        <taxon>Bacillati</taxon>
        <taxon>Bacillota</taxon>
        <taxon>Bacilli</taxon>
        <taxon>Lactobacillales</taxon>
        <taxon>Lactobacillaceae</taxon>
        <taxon>Weissella</taxon>
    </lineage>
</organism>
<accession>A0A1X4JLM8</accession>
<dbReference type="GO" id="GO:0003677">
    <property type="term" value="F:DNA binding"/>
    <property type="evidence" value="ECO:0007669"/>
    <property type="project" value="InterPro"/>
</dbReference>
<dbReference type="RefSeq" id="WP_085638034.1">
    <property type="nucleotide sequence ID" value="NZ_CP061509.1"/>
</dbReference>
<name>A0A1X4JLM8_9LACO</name>
<dbReference type="EMBL" id="NDXJ01000005">
    <property type="protein sequence ID" value="OSP89676.1"/>
    <property type="molecule type" value="Genomic_DNA"/>
</dbReference>
<reference evidence="1 2" key="1">
    <citation type="submission" date="2017-04" db="EMBL/GenBank/DDBJ databases">
        <title>The genome sequence of Weissella cibaria isolated from wild Drosophila.</title>
        <authorList>
            <person name="Ricks N.J."/>
            <person name="Carroll C."/>
            <person name="Walters A."/>
            <person name="Newell P.D."/>
            <person name="Chaston J.M."/>
        </authorList>
    </citation>
    <scope>NUCLEOTIDE SEQUENCE [LARGE SCALE GENOMIC DNA]</scope>
    <source>
        <strain evidence="1 2">DmW_103</strain>
    </source>
</reference>
<dbReference type="SUPFAM" id="SSF47413">
    <property type="entry name" value="lambda repressor-like DNA-binding domains"/>
    <property type="match status" value="1"/>
</dbReference>